<gene>
    <name evidence="6" type="ORF">SAMN05216233_11972</name>
</gene>
<dbReference type="Pfam" id="PF01522">
    <property type="entry name" value="Polysacc_deac_1"/>
    <property type="match status" value="1"/>
</dbReference>
<dbReference type="SUPFAM" id="SSF88713">
    <property type="entry name" value="Glycoside hydrolase/deacetylase"/>
    <property type="match status" value="1"/>
</dbReference>
<dbReference type="GO" id="GO:0005576">
    <property type="term" value="C:extracellular region"/>
    <property type="evidence" value="ECO:0007669"/>
    <property type="project" value="UniProtKB-SubCell"/>
</dbReference>
<dbReference type="CDD" id="cd10973">
    <property type="entry name" value="CE4_DAC_u4_5s"/>
    <property type="match status" value="1"/>
</dbReference>
<proteinExistence type="predicted"/>
<keyword evidence="7" id="KW-1185">Reference proteome</keyword>
<feature type="domain" description="Ig-like" evidence="4">
    <location>
        <begin position="265"/>
        <end position="317"/>
    </location>
</feature>
<dbReference type="AlphaFoldDB" id="A0A1G5IE62"/>
<keyword evidence="2 3" id="KW-0732">Signal</keyword>
<dbReference type="GO" id="GO:0016810">
    <property type="term" value="F:hydrolase activity, acting on carbon-nitrogen (but not peptide) bonds"/>
    <property type="evidence" value="ECO:0007669"/>
    <property type="project" value="InterPro"/>
</dbReference>
<dbReference type="PROSITE" id="PS51677">
    <property type="entry name" value="NODB"/>
    <property type="match status" value="1"/>
</dbReference>
<dbReference type="STRING" id="419481.SAMN05216233_11972"/>
<dbReference type="EMBL" id="FMUX01000019">
    <property type="protein sequence ID" value="SCY74386.1"/>
    <property type="molecule type" value="Genomic_DNA"/>
</dbReference>
<dbReference type="GO" id="GO:0005975">
    <property type="term" value="P:carbohydrate metabolic process"/>
    <property type="evidence" value="ECO:0007669"/>
    <property type="project" value="InterPro"/>
</dbReference>
<dbReference type="InterPro" id="IPR007110">
    <property type="entry name" value="Ig-like_dom"/>
</dbReference>
<feature type="chain" id="PRO_5011437384" evidence="3">
    <location>
        <begin position="33"/>
        <end position="356"/>
    </location>
</feature>
<dbReference type="PANTHER" id="PTHR34216">
    <property type="match status" value="1"/>
</dbReference>
<dbReference type="PROSITE" id="PS50835">
    <property type="entry name" value="IG_LIKE"/>
    <property type="match status" value="1"/>
</dbReference>
<reference evidence="6 7" key="1">
    <citation type="submission" date="2016-10" db="EMBL/GenBank/DDBJ databases">
        <authorList>
            <person name="de Groot N.N."/>
        </authorList>
    </citation>
    <scope>NUCLEOTIDE SEQUENCE [LARGE SCALE GENOMIC DNA]</scope>
    <source>
        <strain evidence="6 7">AA1</strain>
    </source>
</reference>
<dbReference type="Proteomes" id="UP000198870">
    <property type="component" value="Unassembled WGS sequence"/>
</dbReference>
<dbReference type="PANTHER" id="PTHR34216:SF3">
    <property type="entry name" value="POLY-BETA-1,6-N-ACETYL-D-GLUCOSAMINE N-DEACETYLASE"/>
    <property type="match status" value="1"/>
</dbReference>
<feature type="domain" description="NodB homology" evidence="5">
    <location>
        <begin position="93"/>
        <end position="301"/>
    </location>
</feature>
<evidence type="ECO:0000256" key="2">
    <source>
        <dbReference type="ARBA" id="ARBA00022729"/>
    </source>
</evidence>
<dbReference type="InterPro" id="IPR051398">
    <property type="entry name" value="Polysacch_Deacetylase"/>
</dbReference>
<dbReference type="RefSeq" id="WP_092213747.1">
    <property type="nucleotide sequence ID" value="NZ_FMUX01000019.1"/>
</dbReference>
<dbReference type="InterPro" id="IPR002509">
    <property type="entry name" value="NODB_dom"/>
</dbReference>
<dbReference type="InterPro" id="IPR011330">
    <property type="entry name" value="Glyco_hydro/deAcase_b/a-brl"/>
</dbReference>
<evidence type="ECO:0000313" key="7">
    <source>
        <dbReference type="Proteomes" id="UP000198870"/>
    </source>
</evidence>
<evidence type="ECO:0000256" key="1">
    <source>
        <dbReference type="ARBA" id="ARBA00004613"/>
    </source>
</evidence>
<evidence type="ECO:0000259" key="4">
    <source>
        <dbReference type="PROSITE" id="PS50835"/>
    </source>
</evidence>
<comment type="subcellular location">
    <subcellularLocation>
        <location evidence="1">Secreted</location>
    </subcellularLocation>
</comment>
<dbReference type="Gene3D" id="3.20.20.370">
    <property type="entry name" value="Glycoside hydrolase/deacetylase"/>
    <property type="match status" value="1"/>
</dbReference>
<feature type="signal peptide" evidence="3">
    <location>
        <begin position="1"/>
        <end position="32"/>
    </location>
</feature>
<protein>
    <submittedName>
        <fullName evidence="6">Polysaccharide deacetylase</fullName>
    </submittedName>
</protein>
<evidence type="ECO:0000259" key="5">
    <source>
        <dbReference type="PROSITE" id="PS51677"/>
    </source>
</evidence>
<sequence length="356" mass="39988">MVLAGVRCVMKGLMGLVLVAMLTGAGASTVCAGGDSAVIFMYHRFGDARFPSTNIRMDQFKEHLAYLEENGFHVAPLDEVVASLKSGDKLPEKTVALTMDDAYASVYEHAWPLLKEKGWPFTVFVGTEGVDKGYNDYMTWGQMRELKKAGVQFANHTATHPHMTEKAPEETEEQWLSRLKVDVLKAQERLDEELGTCPRMLAYPYGEYNTKVADLVAELGFIAFGQHSGAAGSTTDFRAAPRFPMSETYGTLRSFRTKSRSLALPVVSMTPWDPETTDRQPELEVFLGPGDALWNELSCYVSGQGRVDIEWVVPGKQFKVRAKEPFSVGRHKYNLTVPAKNRRAYHWFSRQWIVRE</sequence>
<evidence type="ECO:0000313" key="6">
    <source>
        <dbReference type="EMBL" id="SCY74386.1"/>
    </source>
</evidence>
<evidence type="ECO:0000256" key="3">
    <source>
        <dbReference type="SAM" id="SignalP"/>
    </source>
</evidence>
<name>A0A1G5IE62_9BACT</name>
<dbReference type="OrthoDB" id="9776235at2"/>
<accession>A0A1G5IE62</accession>
<organism evidence="6 7">
    <name type="scientific">Desulfoluna spongiiphila</name>
    <dbReference type="NCBI Taxonomy" id="419481"/>
    <lineage>
        <taxon>Bacteria</taxon>
        <taxon>Pseudomonadati</taxon>
        <taxon>Thermodesulfobacteriota</taxon>
        <taxon>Desulfobacteria</taxon>
        <taxon>Desulfobacterales</taxon>
        <taxon>Desulfolunaceae</taxon>
        <taxon>Desulfoluna</taxon>
    </lineage>
</organism>